<evidence type="ECO:0000313" key="2">
    <source>
        <dbReference type="Proteomes" id="UP001145742"/>
    </source>
</evidence>
<evidence type="ECO:0000313" key="1">
    <source>
        <dbReference type="EMBL" id="KAJ7415257.1"/>
    </source>
</evidence>
<name>A0ABQ9DAB7_9PASS</name>
<organism evidence="1 2">
    <name type="scientific">Willisornis vidua</name>
    <name type="common">Xingu scale-backed antbird</name>
    <dbReference type="NCBI Taxonomy" id="1566151"/>
    <lineage>
        <taxon>Eukaryota</taxon>
        <taxon>Metazoa</taxon>
        <taxon>Chordata</taxon>
        <taxon>Craniata</taxon>
        <taxon>Vertebrata</taxon>
        <taxon>Euteleostomi</taxon>
        <taxon>Archelosauria</taxon>
        <taxon>Archosauria</taxon>
        <taxon>Dinosauria</taxon>
        <taxon>Saurischia</taxon>
        <taxon>Theropoda</taxon>
        <taxon>Coelurosauria</taxon>
        <taxon>Aves</taxon>
        <taxon>Neognathae</taxon>
        <taxon>Neoaves</taxon>
        <taxon>Telluraves</taxon>
        <taxon>Australaves</taxon>
        <taxon>Passeriformes</taxon>
        <taxon>Thamnophilidae</taxon>
        <taxon>Willisornis</taxon>
    </lineage>
</organism>
<accession>A0ABQ9DAB7</accession>
<sequence length="102" mass="10586">MNCDCTLSKMIMKGPIAVVISQGAIDLCIELSRGVKESTLDSESQGPEFESQWGPSPGIPCHPIRSDLECSAGSAPVSTGCCDSPEDFTGTVQARLAVADGP</sequence>
<proteinExistence type="predicted"/>
<dbReference type="Proteomes" id="UP001145742">
    <property type="component" value="Unassembled WGS sequence"/>
</dbReference>
<keyword evidence="2" id="KW-1185">Reference proteome</keyword>
<dbReference type="EMBL" id="WHWB01033972">
    <property type="protein sequence ID" value="KAJ7415257.1"/>
    <property type="molecule type" value="Genomic_DNA"/>
</dbReference>
<protein>
    <submittedName>
        <fullName evidence="1">Uncharacterized protein</fullName>
    </submittedName>
</protein>
<comment type="caution">
    <text evidence="1">The sequence shown here is derived from an EMBL/GenBank/DDBJ whole genome shotgun (WGS) entry which is preliminary data.</text>
</comment>
<reference evidence="1" key="1">
    <citation type="submission" date="2019-10" db="EMBL/GenBank/DDBJ databases">
        <authorList>
            <person name="Soares A.E.R."/>
            <person name="Aleixo A."/>
            <person name="Schneider P."/>
            <person name="Miyaki C.Y."/>
            <person name="Schneider M.P."/>
            <person name="Mello C."/>
            <person name="Vasconcelos A.T.R."/>
        </authorList>
    </citation>
    <scope>NUCLEOTIDE SEQUENCE</scope>
    <source>
        <tissue evidence="1">Muscle</tissue>
    </source>
</reference>
<gene>
    <name evidence="1" type="ORF">WISP_79014</name>
</gene>